<feature type="chain" id="PRO_5034393313" evidence="1">
    <location>
        <begin position="20"/>
        <end position="105"/>
    </location>
</feature>
<reference evidence="2 3" key="1">
    <citation type="journal article" date="2020" name="Genome Biol. Evol.">
        <title>A new high-quality draft genome assembly of the Chinese cordyceps Ophiocordyceps sinensis.</title>
        <authorList>
            <person name="Shu R."/>
            <person name="Zhang J."/>
            <person name="Meng Q."/>
            <person name="Zhang H."/>
            <person name="Zhou G."/>
            <person name="Li M."/>
            <person name="Wu P."/>
            <person name="Zhao Y."/>
            <person name="Chen C."/>
            <person name="Qin Q."/>
        </authorList>
    </citation>
    <scope>NUCLEOTIDE SEQUENCE [LARGE SCALE GENOMIC DNA]</scope>
    <source>
        <strain evidence="2 3">IOZ07</strain>
    </source>
</reference>
<feature type="signal peptide" evidence="1">
    <location>
        <begin position="1"/>
        <end position="19"/>
    </location>
</feature>
<protein>
    <submittedName>
        <fullName evidence="2">Uncharacterized protein</fullName>
    </submittedName>
</protein>
<accession>A0A8H4PP53</accession>
<evidence type="ECO:0000256" key="1">
    <source>
        <dbReference type="SAM" id="SignalP"/>
    </source>
</evidence>
<organism evidence="2 3">
    <name type="scientific">Ophiocordyceps sinensis</name>
    <dbReference type="NCBI Taxonomy" id="72228"/>
    <lineage>
        <taxon>Eukaryota</taxon>
        <taxon>Fungi</taxon>
        <taxon>Dikarya</taxon>
        <taxon>Ascomycota</taxon>
        <taxon>Pezizomycotina</taxon>
        <taxon>Sordariomycetes</taxon>
        <taxon>Hypocreomycetidae</taxon>
        <taxon>Hypocreales</taxon>
        <taxon>Ophiocordycipitaceae</taxon>
        <taxon>Ophiocordyceps</taxon>
    </lineage>
</organism>
<evidence type="ECO:0000313" key="3">
    <source>
        <dbReference type="Proteomes" id="UP000557566"/>
    </source>
</evidence>
<gene>
    <name evidence="2" type="ORF">G6O67_006348</name>
</gene>
<keyword evidence="3" id="KW-1185">Reference proteome</keyword>
<dbReference type="EMBL" id="JAAVMX010000007">
    <property type="protein sequence ID" value="KAF4506245.1"/>
    <property type="molecule type" value="Genomic_DNA"/>
</dbReference>
<dbReference type="OrthoDB" id="10292900at2759"/>
<keyword evidence="1" id="KW-0732">Signal</keyword>
<dbReference type="PROSITE" id="PS51257">
    <property type="entry name" value="PROKAR_LIPOPROTEIN"/>
    <property type="match status" value="1"/>
</dbReference>
<comment type="caution">
    <text evidence="2">The sequence shown here is derived from an EMBL/GenBank/DDBJ whole genome shotgun (WGS) entry which is preliminary data.</text>
</comment>
<dbReference type="AlphaFoldDB" id="A0A8H4PP53"/>
<proteinExistence type="predicted"/>
<evidence type="ECO:0000313" key="2">
    <source>
        <dbReference type="EMBL" id="KAF4506245.1"/>
    </source>
</evidence>
<sequence length="105" mass="11239">MRFTAHLTMASAAACAVEASCLFSPRNSCKCACGRSSLLPDGQWQDGYVGEFNCGPGEGAKLPSNQNLGGGSFNWRCLYGLYELLTTLSEDVWCYNGPDVTLSAK</sequence>
<dbReference type="Proteomes" id="UP000557566">
    <property type="component" value="Unassembled WGS sequence"/>
</dbReference>
<name>A0A8H4PP53_9HYPO</name>